<evidence type="ECO:0000313" key="3">
    <source>
        <dbReference type="Proteomes" id="UP000837857"/>
    </source>
</evidence>
<keyword evidence="3" id="KW-1185">Reference proteome</keyword>
<dbReference type="EMBL" id="OW152817">
    <property type="protein sequence ID" value="CAH2068470.1"/>
    <property type="molecule type" value="Genomic_DNA"/>
</dbReference>
<evidence type="ECO:0000313" key="2">
    <source>
        <dbReference type="EMBL" id="CAH2068470.1"/>
    </source>
</evidence>
<keyword evidence="1" id="KW-0732">Signal</keyword>
<organism evidence="2 3">
    <name type="scientific">Iphiclides podalirius</name>
    <name type="common">scarce swallowtail</name>
    <dbReference type="NCBI Taxonomy" id="110791"/>
    <lineage>
        <taxon>Eukaryota</taxon>
        <taxon>Metazoa</taxon>
        <taxon>Ecdysozoa</taxon>
        <taxon>Arthropoda</taxon>
        <taxon>Hexapoda</taxon>
        <taxon>Insecta</taxon>
        <taxon>Pterygota</taxon>
        <taxon>Neoptera</taxon>
        <taxon>Endopterygota</taxon>
        <taxon>Lepidoptera</taxon>
        <taxon>Glossata</taxon>
        <taxon>Ditrysia</taxon>
        <taxon>Papilionoidea</taxon>
        <taxon>Papilionidae</taxon>
        <taxon>Papilioninae</taxon>
        <taxon>Iphiclides</taxon>
    </lineage>
</organism>
<name>A0ABN8IZU3_9NEOP</name>
<feature type="chain" id="PRO_5046928201" evidence="1">
    <location>
        <begin position="20"/>
        <end position="186"/>
    </location>
</feature>
<gene>
    <name evidence="2" type="ORF">IPOD504_LOCUS14349</name>
</gene>
<evidence type="ECO:0000256" key="1">
    <source>
        <dbReference type="SAM" id="SignalP"/>
    </source>
</evidence>
<feature type="signal peptide" evidence="1">
    <location>
        <begin position="1"/>
        <end position="19"/>
    </location>
</feature>
<protein>
    <submittedName>
        <fullName evidence="2">Uncharacterized protein</fullName>
    </submittedName>
</protein>
<accession>A0ABN8IZU3</accession>
<sequence length="186" mass="21025">MRRLVLVLLMYSHGRIVLCSNVQLSKSSEEFGTRLVSGLRDDVNLDLSEDEEYEDLRAELLAYHTALASLATSRRSLLTTPCWNLGGICIDSKLCTGFRSLTEVPGCKDKLRVCCFAWNRYNVRDMREHGIQTLALPWSLKEEFGGKGLNVVENKKKTKKKSKKMKTNDSNKTLRSQVVALILNGK</sequence>
<feature type="non-terminal residue" evidence="2">
    <location>
        <position position="1"/>
    </location>
</feature>
<dbReference type="Proteomes" id="UP000837857">
    <property type="component" value="Chromosome 5"/>
</dbReference>
<proteinExistence type="predicted"/>
<reference evidence="2" key="1">
    <citation type="submission" date="2022-03" db="EMBL/GenBank/DDBJ databases">
        <authorList>
            <person name="Martin H S."/>
        </authorList>
    </citation>
    <scope>NUCLEOTIDE SEQUENCE</scope>
</reference>